<gene>
    <name evidence="3" type="ORF">C8A05DRAFT_41573</name>
</gene>
<reference evidence="3" key="1">
    <citation type="journal article" date="2023" name="Mol. Phylogenet. Evol.">
        <title>Genome-scale phylogeny and comparative genomics of the fungal order Sordariales.</title>
        <authorList>
            <person name="Hensen N."/>
            <person name="Bonometti L."/>
            <person name="Westerberg I."/>
            <person name="Brannstrom I.O."/>
            <person name="Guillou S."/>
            <person name="Cros-Aarteil S."/>
            <person name="Calhoun S."/>
            <person name="Haridas S."/>
            <person name="Kuo A."/>
            <person name="Mondo S."/>
            <person name="Pangilinan J."/>
            <person name="Riley R."/>
            <person name="LaButti K."/>
            <person name="Andreopoulos B."/>
            <person name="Lipzen A."/>
            <person name="Chen C."/>
            <person name="Yan M."/>
            <person name="Daum C."/>
            <person name="Ng V."/>
            <person name="Clum A."/>
            <person name="Steindorff A."/>
            <person name="Ohm R.A."/>
            <person name="Martin F."/>
            <person name="Silar P."/>
            <person name="Natvig D.O."/>
            <person name="Lalanne C."/>
            <person name="Gautier V."/>
            <person name="Ament-Velasquez S.L."/>
            <person name="Kruys A."/>
            <person name="Hutchinson M.I."/>
            <person name="Powell A.J."/>
            <person name="Barry K."/>
            <person name="Miller A.N."/>
            <person name="Grigoriev I.V."/>
            <person name="Debuchy R."/>
            <person name="Gladieux P."/>
            <person name="Hiltunen Thoren M."/>
            <person name="Johannesson H."/>
        </authorList>
    </citation>
    <scope>NUCLEOTIDE SEQUENCE</scope>
    <source>
        <strain evidence="3">CBS 103.79</strain>
    </source>
</reference>
<evidence type="ECO:0000256" key="1">
    <source>
        <dbReference type="SAM" id="SignalP"/>
    </source>
</evidence>
<accession>A0AAN6MTR2</accession>
<dbReference type="SUPFAM" id="SSF50952">
    <property type="entry name" value="Soluble quinoprotein glucose dehydrogenase"/>
    <property type="match status" value="1"/>
</dbReference>
<feature type="signal peptide" evidence="1">
    <location>
        <begin position="1"/>
        <end position="20"/>
    </location>
</feature>
<dbReference type="AlphaFoldDB" id="A0AAN6MTR2"/>
<keyword evidence="1" id="KW-0732">Signal</keyword>
<evidence type="ECO:0000313" key="4">
    <source>
        <dbReference type="Proteomes" id="UP001303889"/>
    </source>
</evidence>
<evidence type="ECO:0000259" key="2">
    <source>
        <dbReference type="Pfam" id="PF22807"/>
    </source>
</evidence>
<sequence length="438" mass="46787">MHLLSAAITAVALLSTGADAQTVPQLPRPKSCTGVSNFRYQYQLTSGWSAMKIAGGLKQVRTIIWDPAGNMLVAQATRGISVHTFGADGCINNTNMLISGTQLNHGLALTPDGSTLYASGETAAYSWSYNPTTRTVSNQKTIVKGISTGIHSTRTIAVVPQQPNLILVQVGSNANFDMAAADPKTGRAIIKIFDTTKAPSGGFNYNTDGEVFGYGLRNTIGFVPDPSGVFWGVENSGDDFTRTENGQRKDIHQDNPAEELNNLGNPLTTRNVWYGYPTCFAVWDASSFQGLKTGSNFVVSPNSSYSDATCNGKATPPRISFQAHSAPIWNAFDADAKNMYVAFHGSWDRSVPTGFKLVQIPFQKAADGSYEPVAPADSKTGYRDIFSATNPSSCTANGLTQSNCFRLTAVGWDPAGRGVFLGSDNSNEGEIFLLVPSS</sequence>
<protein>
    <recommendedName>
        <fullName evidence="2">Pyrroloquinoline quinone-dependent pyranose dehydrogenase beta-propeller domain-containing protein</fullName>
    </recommendedName>
</protein>
<dbReference type="Proteomes" id="UP001303889">
    <property type="component" value="Unassembled WGS sequence"/>
</dbReference>
<evidence type="ECO:0000313" key="3">
    <source>
        <dbReference type="EMBL" id="KAK3905517.1"/>
    </source>
</evidence>
<proteinExistence type="predicted"/>
<feature type="chain" id="PRO_5042904342" description="Pyrroloquinoline quinone-dependent pyranose dehydrogenase beta-propeller domain-containing protein" evidence="1">
    <location>
        <begin position="21"/>
        <end position="438"/>
    </location>
</feature>
<comment type="caution">
    <text evidence="3">The sequence shown here is derived from an EMBL/GenBank/DDBJ whole genome shotgun (WGS) entry which is preliminary data.</text>
</comment>
<dbReference type="InterPro" id="IPR054539">
    <property type="entry name" value="Beta-prop_PDH"/>
</dbReference>
<reference evidence="3" key="2">
    <citation type="submission" date="2023-05" db="EMBL/GenBank/DDBJ databases">
        <authorList>
            <consortium name="Lawrence Berkeley National Laboratory"/>
            <person name="Steindorff A."/>
            <person name="Hensen N."/>
            <person name="Bonometti L."/>
            <person name="Westerberg I."/>
            <person name="Brannstrom I.O."/>
            <person name="Guillou S."/>
            <person name="Cros-Aarteil S."/>
            <person name="Calhoun S."/>
            <person name="Haridas S."/>
            <person name="Kuo A."/>
            <person name="Mondo S."/>
            <person name="Pangilinan J."/>
            <person name="Riley R."/>
            <person name="Labutti K."/>
            <person name="Andreopoulos B."/>
            <person name="Lipzen A."/>
            <person name="Chen C."/>
            <person name="Yanf M."/>
            <person name="Daum C."/>
            <person name="Ng V."/>
            <person name="Clum A."/>
            <person name="Ohm R."/>
            <person name="Martin F."/>
            <person name="Silar P."/>
            <person name="Natvig D."/>
            <person name="Lalanne C."/>
            <person name="Gautier V."/>
            <person name="Ament-Velasquez S.L."/>
            <person name="Kruys A."/>
            <person name="Hutchinson M.I."/>
            <person name="Powell A.J."/>
            <person name="Barry K."/>
            <person name="Miller A.N."/>
            <person name="Grigoriev I.V."/>
            <person name="Debuchy R."/>
            <person name="Gladieux P."/>
            <person name="Thoren M.H."/>
            <person name="Johannesson H."/>
        </authorList>
    </citation>
    <scope>NUCLEOTIDE SEQUENCE</scope>
    <source>
        <strain evidence="3">CBS 103.79</strain>
    </source>
</reference>
<keyword evidence="4" id="KW-1185">Reference proteome</keyword>
<organism evidence="3 4">
    <name type="scientific">Staphylotrichum tortipilum</name>
    <dbReference type="NCBI Taxonomy" id="2831512"/>
    <lineage>
        <taxon>Eukaryota</taxon>
        <taxon>Fungi</taxon>
        <taxon>Dikarya</taxon>
        <taxon>Ascomycota</taxon>
        <taxon>Pezizomycotina</taxon>
        <taxon>Sordariomycetes</taxon>
        <taxon>Sordariomycetidae</taxon>
        <taxon>Sordariales</taxon>
        <taxon>Chaetomiaceae</taxon>
        <taxon>Staphylotrichum</taxon>
    </lineage>
</organism>
<name>A0AAN6MTR2_9PEZI</name>
<dbReference type="InterPro" id="IPR011041">
    <property type="entry name" value="Quinoprot_gluc/sorb_DH_b-prop"/>
</dbReference>
<dbReference type="EMBL" id="MU855356">
    <property type="protein sequence ID" value="KAK3905517.1"/>
    <property type="molecule type" value="Genomic_DNA"/>
</dbReference>
<dbReference type="Gene3D" id="2.120.10.30">
    <property type="entry name" value="TolB, C-terminal domain"/>
    <property type="match status" value="1"/>
</dbReference>
<feature type="domain" description="Pyrroloquinoline quinone-dependent pyranose dehydrogenase beta-propeller" evidence="2">
    <location>
        <begin position="43"/>
        <end position="434"/>
    </location>
</feature>
<dbReference type="InterPro" id="IPR011042">
    <property type="entry name" value="6-blade_b-propeller_TolB-like"/>
</dbReference>
<dbReference type="Pfam" id="PF22807">
    <property type="entry name" value="TrAA12"/>
    <property type="match status" value="1"/>
</dbReference>